<dbReference type="InterPro" id="IPR037294">
    <property type="entry name" value="ABC_BtuC-like"/>
</dbReference>
<dbReference type="CDD" id="cd06550">
    <property type="entry name" value="TM_ABC_iron-siderophores_like"/>
    <property type="match status" value="1"/>
</dbReference>
<dbReference type="InterPro" id="IPR000522">
    <property type="entry name" value="ABC_transptr_permease_BtuC"/>
</dbReference>
<dbReference type="Proteomes" id="UP000515708">
    <property type="component" value="Chromosome"/>
</dbReference>
<comment type="subcellular location">
    <subcellularLocation>
        <location evidence="1">Cell membrane</location>
        <topology evidence="1">Multi-pass membrane protein</topology>
    </subcellularLocation>
</comment>
<dbReference type="RefSeq" id="WP_182253721.1">
    <property type="nucleotide sequence ID" value="NZ_CP043732.1"/>
</dbReference>
<dbReference type="GO" id="GO:0005886">
    <property type="term" value="C:plasma membrane"/>
    <property type="evidence" value="ECO:0007669"/>
    <property type="project" value="UniProtKB-SubCell"/>
</dbReference>
<feature type="transmembrane region" description="Helical" evidence="8">
    <location>
        <begin position="207"/>
        <end position="227"/>
    </location>
</feature>
<dbReference type="NCBIfam" id="TIGR03869">
    <property type="entry name" value="F420-0_ABCperm"/>
    <property type="match status" value="1"/>
</dbReference>
<evidence type="ECO:0000313" key="9">
    <source>
        <dbReference type="EMBL" id="QMU95905.1"/>
    </source>
</evidence>
<gene>
    <name evidence="9" type="ORF">FVO59_00850</name>
</gene>
<proteinExistence type="inferred from homology"/>
<name>A0A7D8AH31_9MICO</name>
<dbReference type="PANTHER" id="PTHR30472">
    <property type="entry name" value="FERRIC ENTEROBACTIN TRANSPORT SYSTEM PERMEASE PROTEIN"/>
    <property type="match status" value="1"/>
</dbReference>
<evidence type="ECO:0000256" key="6">
    <source>
        <dbReference type="ARBA" id="ARBA00022989"/>
    </source>
</evidence>
<dbReference type="PANTHER" id="PTHR30472:SF67">
    <property type="entry name" value="PERMEASE OF ABC TRANSPORTER-RELATED"/>
    <property type="match status" value="1"/>
</dbReference>
<evidence type="ECO:0000256" key="2">
    <source>
        <dbReference type="ARBA" id="ARBA00007935"/>
    </source>
</evidence>
<dbReference type="GO" id="GO:0033214">
    <property type="term" value="P:siderophore-iron import into cell"/>
    <property type="evidence" value="ECO:0007669"/>
    <property type="project" value="TreeGrafter"/>
</dbReference>
<sequence length="348" mass="34867">MTVATAKRPVWGAQDVARAPLTGALLLAGITLSVVAASTIGTADIAPQDVVRSILTRLGIGYSALTPLQEGIIWQLRLPRIVTAAVVGAGLAVCGVVMQALTRNPLADPYLLGLSSGASVGAVAVLVLGIGVHVPAAAFVGALAALGATLALARLGGRLSPSTTVLAGLAVSAVGSALTSLFILLHATGDSYREILNWLLGSLAGSSWSSVGIATIALVIAGAPLLASGRVLDAFALGDSGAAALGIPVARVRTALLVVTAVLTGALVSVSGSIGFVGLILPHAVRLVVGGMHRRLLPLSALAGALFLMWADTLARTVLDPREIPVGIVTALIGGPVFAYLLARRRSA</sequence>
<organism evidence="9 10">
    <name type="scientific">Microbacterium esteraromaticum</name>
    <dbReference type="NCBI Taxonomy" id="57043"/>
    <lineage>
        <taxon>Bacteria</taxon>
        <taxon>Bacillati</taxon>
        <taxon>Actinomycetota</taxon>
        <taxon>Actinomycetes</taxon>
        <taxon>Micrococcales</taxon>
        <taxon>Microbacteriaceae</taxon>
        <taxon>Microbacterium</taxon>
    </lineage>
</organism>
<dbReference type="EMBL" id="CP043732">
    <property type="protein sequence ID" value="QMU95905.1"/>
    <property type="molecule type" value="Genomic_DNA"/>
</dbReference>
<protein>
    <submittedName>
        <fullName evidence="9">Iron chelate uptake ABC transporter family permease subunit</fullName>
    </submittedName>
</protein>
<accession>A0A7D8AH31</accession>
<dbReference type="FunFam" id="1.10.3470.10:FF:000001">
    <property type="entry name" value="Vitamin B12 ABC transporter permease BtuC"/>
    <property type="match status" value="1"/>
</dbReference>
<dbReference type="AlphaFoldDB" id="A0A7D8AH31"/>
<feature type="transmembrane region" description="Helical" evidence="8">
    <location>
        <begin position="165"/>
        <end position="187"/>
    </location>
</feature>
<keyword evidence="4" id="KW-1003">Cell membrane</keyword>
<feature type="transmembrane region" description="Helical" evidence="8">
    <location>
        <begin position="78"/>
        <end position="98"/>
    </location>
</feature>
<dbReference type="GO" id="GO:0022857">
    <property type="term" value="F:transmembrane transporter activity"/>
    <property type="evidence" value="ECO:0007669"/>
    <property type="project" value="InterPro"/>
</dbReference>
<feature type="transmembrane region" description="Helical" evidence="8">
    <location>
        <begin position="21"/>
        <end position="43"/>
    </location>
</feature>
<evidence type="ECO:0000256" key="1">
    <source>
        <dbReference type="ARBA" id="ARBA00004651"/>
    </source>
</evidence>
<comment type="similarity">
    <text evidence="2">Belongs to the binding-protein-dependent transport system permease family. FecCD subfamily.</text>
</comment>
<reference evidence="9 10" key="1">
    <citation type="journal article" date="2020" name="Front. Microbiol.">
        <title>Design of Bacterial Strain-Specific qPCR Assays Using NGS Data and Publicly Available Resources and Its Application to Track Biocontrol Strains.</title>
        <authorList>
            <person name="Hernandez I."/>
            <person name="Sant C."/>
            <person name="Martinez R."/>
            <person name="Fernandez C."/>
        </authorList>
    </citation>
    <scope>NUCLEOTIDE SEQUENCE [LARGE SCALE GENOMIC DNA]</scope>
    <source>
        <strain evidence="9 10">B24</strain>
    </source>
</reference>
<keyword evidence="6 8" id="KW-1133">Transmembrane helix</keyword>
<feature type="transmembrane region" description="Helical" evidence="8">
    <location>
        <begin position="136"/>
        <end position="153"/>
    </location>
</feature>
<dbReference type="InterPro" id="IPR022410">
    <property type="entry name" value="ABC_transptr_permease_F420-0"/>
</dbReference>
<dbReference type="Gene3D" id="1.10.3470.10">
    <property type="entry name" value="ABC transporter involved in vitamin B12 uptake, BtuC"/>
    <property type="match status" value="1"/>
</dbReference>
<feature type="transmembrane region" description="Helical" evidence="8">
    <location>
        <begin position="296"/>
        <end position="318"/>
    </location>
</feature>
<evidence type="ECO:0000256" key="3">
    <source>
        <dbReference type="ARBA" id="ARBA00022448"/>
    </source>
</evidence>
<evidence type="ECO:0000256" key="7">
    <source>
        <dbReference type="ARBA" id="ARBA00023136"/>
    </source>
</evidence>
<evidence type="ECO:0000313" key="10">
    <source>
        <dbReference type="Proteomes" id="UP000515708"/>
    </source>
</evidence>
<keyword evidence="7 8" id="KW-0472">Membrane</keyword>
<evidence type="ECO:0000256" key="5">
    <source>
        <dbReference type="ARBA" id="ARBA00022692"/>
    </source>
</evidence>
<feature type="transmembrane region" description="Helical" evidence="8">
    <location>
        <begin position="256"/>
        <end position="284"/>
    </location>
</feature>
<dbReference type="Pfam" id="PF01032">
    <property type="entry name" value="FecCD"/>
    <property type="match status" value="1"/>
</dbReference>
<dbReference type="SUPFAM" id="SSF81345">
    <property type="entry name" value="ABC transporter involved in vitamin B12 uptake, BtuC"/>
    <property type="match status" value="1"/>
</dbReference>
<feature type="transmembrane region" description="Helical" evidence="8">
    <location>
        <begin position="324"/>
        <end position="343"/>
    </location>
</feature>
<evidence type="ECO:0000256" key="8">
    <source>
        <dbReference type="SAM" id="Phobius"/>
    </source>
</evidence>
<feature type="transmembrane region" description="Helical" evidence="8">
    <location>
        <begin position="110"/>
        <end position="130"/>
    </location>
</feature>
<evidence type="ECO:0000256" key="4">
    <source>
        <dbReference type="ARBA" id="ARBA00022475"/>
    </source>
</evidence>
<keyword evidence="3" id="KW-0813">Transport</keyword>
<keyword evidence="5 8" id="KW-0812">Transmembrane</keyword>